<reference evidence="2" key="2">
    <citation type="submission" date="2015-10" db="EMBL/GenBank/DDBJ databases">
        <title>EvidentialGene: Evidence-directed Construction of Complete mRNA Transcriptomes without Genomes.</title>
        <authorList>
            <person name="Gilbert D.G."/>
        </authorList>
    </citation>
    <scope>NUCLEOTIDE SEQUENCE</scope>
</reference>
<gene>
    <name evidence="3" type="ORF">APZ42_022868</name>
</gene>
<dbReference type="EMBL" id="GDIQ01001273">
    <property type="protein sequence ID" value="JAN93464.1"/>
    <property type="molecule type" value="Transcribed_RNA"/>
</dbReference>
<accession>A0A0P4YV62</accession>
<name>A0A0P4YV62_9CRUS</name>
<protein>
    <submittedName>
        <fullName evidence="1">Uncharacterized protein</fullName>
    </submittedName>
</protein>
<organism evidence="1">
    <name type="scientific">Daphnia magna</name>
    <dbReference type="NCBI Taxonomy" id="35525"/>
    <lineage>
        <taxon>Eukaryota</taxon>
        <taxon>Metazoa</taxon>
        <taxon>Ecdysozoa</taxon>
        <taxon>Arthropoda</taxon>
        <taxon>Crustacea</taxon>
        <taxon>Branchiopoda</taxon>
        <taxon>Diplostraca</taxon>
        <taxon>Cladocera</taxon>
        <taxon>Anomopoda</taxon>
        <taxon>Daphniidae</taxon>
        <taxon>Daphnia</taxon>
    </lineage>
</organism>
<dbReference type="Proteomes" id="UP000076858">
    <property type="component" value="Unassembled WGS sequence"/>
</dbReference>
<sequence length="54" mass="6188">MERSNKKPGKMQFIKSFYNDPFRWSLVKSVALFALGVKLAREAIGMDLMAPQIQ</sequence>
<reference evidence="3 4" key="4">
    <citation type="submission" date="2016-03" db="EMBL/GenBank/DDBJ databases">
        <title>EvidentialGene: Evidence-directed Construction of Genes on Genomes.</title>
        <authorList>
            <person name="Gilbert D.G."/>
            <person name="Choi J.-H."/>
            <person name="Mockaitis K."/>
            <person name="Colbourne J."/>
            <person name="Pfrender M."/>
        </authorList>
    </citation>
    <scope>NUCLEOTIDE SEQUENCE [LARGE SCALE GENOMIC DNA]</scope>
    <source>
        <strain evidence="3 4">Xinb3</strain>
        <tissue evidence="3">Complete organism</tissue>
    </source>
</reference>
<evidence type="ECO:0000313" key="1">
    <source>
        <dbReference type="EMBL" id="JAI99547.1"/>
    </source>
</evidence>
<evidence type="ECO:0000313" key="2">
    <source>
        <dbReference type="EMBL" id="JAN93464.1"/>
    </source>
</evidence>
<proteinExistence type="predicted"/>
<dbReference type="EMBL" id="LRGB01001361">
    <property type="protein sequence ID" value="KZS12733.1"/>
    <property type="molecule type" value="Genomic_DNA"/>
</dbReference>
<evidence type="ECO:0000313" key="3">
    <source>
        <dbReference type="EMBL" id="KZS12733.1"/>
    </source>
</evidence>
<reference evidence="1" key="3">
    <citation type="submission" date="2015-10" db="EMBL/GenBank/DDBJ databases">
        <authorList>
            <person name="Gilbert D.G."/>
        </authorList>
    </citation>
    <scope>NUCLEOTIDE SEQUENCE</scope>
</reference>
<evidence type="ECO:0000313" key="4">
    <source>
        <dbReference type="Proteomes" id="UP000076858"/>
    </source>
</evidence>
<dbReference type="AlphaFoldDB" id="A0A0P4YV62"/>
<dbReference type="EMBL" id="GDIP01223854">
    <property type="protein sequence ID" value="JAI99547.1"/>
    <property type="molecule type" value="Transcribed_RNA"/>
</dbReference>
<reference evidence="1" key="1">
    <citation type="submission" date="2015-10" db="EMBL/GenBank/DDBJ databases">
        <title>Daphnia magna gene sets from two clonal populations assembled and annotated with EvidentialGene.</title>
        <authorList>
            <person name="Gilbert D."/>
            <person name="Podicheti R."/>
            <person name="Orsini L."/>
            <person name="Colbourne J."/>
            <person name="Pfrender M."/>
        </authorList>
    </citation>
    <scope>NUCLEOTIDE SEQUENCE</scope>
</reference>
<keyword evidence="4" id="KW-1185">Reference proteome</keyword>